<dbReference type="RefSeq" id="WP_407069586.1">
    <property type="nucleotide sequence ID" value="NZ_JBJJXE010000024.1"/>
</dbReference>
<proteinExistence type="predicted"/>
<evidence type="ECO:0000313" key="1">
    <source>
        <dbReference type="EMBL" id="MFL1733096.1"/>
    </source>
</evidence>
<reference evidence="1 2" key="1">
    <citation type="submission" date="2024-11" db="EMBL/GenBank/DDBJ databases">
        <title>First Report of Moraxella oculi in Brazil in an Infectious Bovine Keratoconjunctivitis Outbreak.</title>
        <authorList>
            <person name="Carvalho C.V."/>
            <person name="Domingues R."/>
            <person name="Coutinho C."/>
            <person name="Honorio N.T.B.S."/>
            <person name="Faza D.R.L.R."/>
            <person name="Carvalho W.A."/>
            <person name="Machado A.B.F."/>
            <person name="Martins M.F."/>
            <person name="Gaspar E.B."/>
        </authorList>
    </citation>
    <scope>NUCLEOTIDE SEQUENCE [LARGE SCALE GENOMIC DNA]</scope>
    <source>
        <strain evidence="1 2">2117LE</strain>
    </source>
</reference>
<evidence type="ECO:0000313" key="2">
    <source>
        <dbReference type="Proteomes" id="UP001624684"/>
    </source>
</evidence>
<gene>
    <name evidence="1" type="ORF">ACJHVH_08910</name>
</gene>
<name>A0ABW8U7T2_9GAMM</name>
<keyword evidence="2" id="KW-1185">Reference proteome</keyword>
<organism evidence="1 2">
    <name type="scientific">Moraxella oculi</name>
    <dbReference type="NCBI Taxonomy" id="2940516"/>
    <lineage>
        <taxon>Bacteria</taxon>
        <taxon>Pseudomonadati</taxon>
        <taxon>Pseudomonadota</taxon>
        <taxon>Gammaproteobacteria</taxon>
        <taxon>Moraxellales</taxon>
        <taxon>Moraxellaceae</taxon>
        <taxon>Moraxella</taxon>
    </lineage>
</organism>
<sequence>MNNIITEQAKERDKHLPKGMVQQVYIDLRGQAYTDQDLLDIRKRIVDKSEGKISNDNIEFIF</sequence>
<comment type="caution">
    <text evidence="1">The sequence shown here is derived from an EMBL/GenBank/DDBJ whole genome shotgun (WGS) entry which is preliminary data.</text>
</comment>
<dbReference type="Proteomes" id="UP001624684">
    <property type="component" value="Unassembled WGS sequence"/>
</dbReference>
<protein>
    <submittedName>
        <fullName evidence="1">Uncharacterized protein</fullName>
    </submittedName>
</protein>
<dbReference type="EMBL" id="JBJJXE010000024">
    <property type="protein sequence ID" value="MFL1733096.1"/>
    <property type="molecule type" value="Genomic_DNA"/>
</dbReference>
<accession>A0ABW8U7T2</accession>